<evidence type="ECO:0000313" key="1">
    <source>
        <dbReference type="EMBL" id="MBX01319.1"/>
    </source>
</evidence>
<name>A0A2P2K6K1_RHIMU</name>
<dbReference type="EMBL" id="GGEC01020835">
    <property type="protein sequence ID" value="MBX01319.1"/>
    <property type="molecule type" value="Transcribed_RNA"/>
</dbReference>
<proteinExistence type="predicted"/>
<reference evidence="1" key="1">
    <citation type="submission" date="2018-02" db="EMBL/GenBank/DDBJ databases">
        <title>Rhizophora mucronata_Transcriptome.</title>
        <authorList>
            <person name="Meera S.P."/>
            <person name="Sreeshan A."/>
            <person name="Augustine A."/>
        </authorList>
    </citation>
    <scope>NUCLEOTIDE SEQUENCE</scope>
    <source>
        <tissue evidence="1">Leaf</tissue>
    </source>
</reference>
<sequence length="65" mass="7641">MMMSHQHHQLTSSCHQGPDQNCHARFFSLQLYLYIHGLLAGSEAKDRYNSLQMIRLRRNQKKGVK</sequence>
<organism evidence="1">
    <name type="scientific">Rhizophora mucronata</name>
    <name type="common">Asiatic mangrove</name>
    <dbReference type="NCBI Taxonomy" id="61149"/>
    <lineage>
        <taxon>Eukaryota</taxon>
        <taxon>Viridiplantae</taxon>
        <taxon>Streptophyta</taxon>
        <taxon>Embryophyta</taxon>
        <taxon>Tracheophyta</taxon>
        <taxon>Spermatophyta</taxon>
        <taxon>Magnoliopsida</taxon>
        <taxon>eudicotyledons</taxon>
        <taxon>Gunneridae</taxon>
        <taxon>Pentapetalae</taxon>
        <taxon>rosids</taxon>
        <taxon>fabids</taxon>
        <taxon>Malpighiales</taxon>
        <taxon>Rhizophoraceae</taxon>
        <taxon>Rhizophora</taxon>
    </lineage>
</organism>
<protein>
    <submittedName>
        <fullName evidence="1">Uncharacterized protein</fullName>
    </submittedName>
</protein>
<dbReference type="AlphaFoldDB" id="A0A2P2K6K1"/>
<accession>A0A2P2K6K1</accession>